<comment type="similarity">
    <text evidence="1">Belongs to the UPF0246 family.</text>
</comment>
<dbReference type="EMBL" id="JACRTD010000004">
    <property type="protein sequence ID" value="MBC8585265.1"/>
    <property type="molecule type" value="Genomic_DNA"/>
</dbReference>
<dbReference type="NCBIfam" id="NF002543">
    <property type="entry name" value="PRK02101.1-4"/>
    <property type="match status" value="1"/>
</dbReference>
<dbReference type="GO" id="GO:0005829">
    <property type="term" value="C:cytosol"/>
    <property type="evidence" value="ECO:0007669"/>
    <property type="project" value="TreeGrafter"/>
</dbReference>
<dbReference type="PANTHER" id="PTHR30283:SF4">
    <property type="entry name" value="PEROXIDE STRESS RESISTANCE PROTEIN YAAA"/>
    <property type="match status" value="1"/>
</dbReference>
<dbReference type="InterPro" id="IPR005583">
    <property type="entry name" value="YaaA"/>
</dbReference>
<dbReference type="AlphaFoldDB" id="A0A926ES41"/>
<dbReference type="PANTHER" id="PTHR30283">
    <property type="entry name" value="PEROXIDE STRESS RESPONSE PROTEIN YAAA"/>
    <property type="match status" value="1"/>
</dbReference>
<name>A0A926ES41_9FIRM</name>
<dbReference type="GO" id="GO:0033194">
    <property type="term" value="P:response to hydroperoxide"/>
    <property type="evidence" value="ECO:0007669"/>
    <property type="project" value="TreeGrafter"/>
</dbReference>
<evidence type="ECO:0000313" key="2">
    <source>
        <dbReference type="EMBL" id="MBC8585265.1"/>
    </source>
</evidence>
<organism evidence="2 3">
    <name type="scientific">Youxingia wuxianensis</name>
    <dbReference type="NCBI Taxonomy" id="2763678"/>
    <lineage>
        <taxon>Bacteria</taxon>
        <taxon>Bacillati</taxon>
        <taxon>Bacillota</taxon>
        <taxon>Clostridia</taxon>
        <taxon>Eubacteriales</taxon>
        <taxon>Oscillospiraceae</taxon>
        <taxon>Youxingia</taxon>
    </lineage>
</organism>
<protein>
    <recommendedName>
        <fullName evidence="1">UPF0246 protein H8705_06680</fullName>
    </recommendedName>
</protein>
<sequence length="257" mass="30167">MMTIISPAKNMIPICTAHVYPKQPKFKKRADILWRELKEYSPWQLESIFQESAQQGMKAFERYQQYDPQELGSAAVCSYQGLQYIYLDPLDFSADDFSFADQHLRILSAFYGALCPSDGIQPYRLKMECKLTVENKKLYEFWGNIVYREVYSAGGPVINLASKEYAKMITPYLTYKNQFITCDFLARRKGKLICIPTLAKMARGRMARYIIKNRIDTPEKLYSFSPDHYRYLKEMSTKDRYVFLILEDENELSQEDI</sequence>
<evidence type="ECO:0000256" key="1">
    <source>
        <dbReference type="HAMAP-Rule" id="MF_00652"/>
    </source>
</evidence>
<dbReference type="HAMAP" id="MF_00652">
    <property type="entry name" value="UPF0246"/>
    <property type="match status" value="1"/>
</dbReference>
<proteinExistence type="inferred from homology"/>
<evidence type="ECO:0000313" key="3">
    <source>
        <dbReference type="Proteomes" id="UP000623678"/>
    </source>
</evidence>
<accession>A0A926ES41</accession>
<keyword evidence="3" id="KW-1185">Reference proteome</keyword>
<comment type="caution">
    <text evidence="2">The sequence shown here is derived from an EMBL/GenBank/DDBJ whole genome shotgun (WGS) entry which is preliminary data.</text>
</comment>
<dbReference type="Pfam" id="PF03883">
    <property type="entry name" value="H2O2_YaaD"/>
    <property type="match status" value="1"/>
</dbReference>
<reference evidence="2" key="1">
    <citation type="submission" date="2020-08" db="EMBL/GenBank/DDBJ databases">
        <title>Genome public.</title>
        <authorList>
            <person name="Liu C."/>
            <person name="Sun Q."/>
        </authorList>
    </citation>
    <scope>NUCLEOTIDE SEQUENCE</scope>
    <source>
        <strain evidence="2">NSJ-64</strain>
    </source>
</reference>
<dbReference type="Proteomes" id="UP000623678">
    <property type="component" value="Unassembled WGS sequence"/>
</dbReference>
<gene>
    <name evidence="2" type="primary">yaaA</name>
    <name evidence="2" type="ORF">H8705_06680</name>
</gene>
<dbReference type="RefSeq" id="WP_262395049.1">
    <property type="nucleotide sequence ID" value="NZ_JACRTD010000004.1"/>
</dbReference>